<dbReference type="Pfam" id="PF04146">
    <property type="entry name" value="YTH"/>
    <property type="match status" value="1"/>
</dbReference>
<protein>
    <recommendedName>
        <fullName evidence="2">YTH domain-containing protein</fullName>
    </recommendedName>
</protein>
<dbReference type="GO" id="GO:0003723">
    <property type="term" value="F:RNA binding"/>
    <property type="evidence" value="ECO:0007669"/>
    <property type="project" value="InterPro"/>
</dbReference>
<dbReference type="EMBL" id="CAJJDN010000013">
    <property type="protein sequence ID" value="CAD8059381.1"/>
    <property type="molecule type" value="Genomic_DNA"/>
</dbReference>
<dbReference type="PANTHER" id="PTHR12357">
    <property type="entry name" value="YTH YT521-B HOMOLOGY DOMAIN-CONTAINING"/>
    <property type="match status" value="1"/>
</dbReference>
<dbReference type="InterPro" id="IPR045168">
    <property type="entry name" value="YTH_prot"/>
</dbReference>
<feature type="domain" description="YTH" evidence="2">
    <location>
        <begin position="54"/>
        <end position="207"/>
    </location>
</feature>
<name>A0A8S1KYE6_9CILI</name>
<proteinExistence type="predicted"/>
<dbReference type="OrthoDB" id="306690at2759"/>
<dbReference type="PANTHER" id="PTHR12357:SF125">
    <property type="entry name" value="CHROMOSOME UNDETERMINED SCAFFOLD_7, WHOLE GENOME SHOTGUN SEQUENCE"/>
    <property type="match status" value="1"/>
</dbReference>
<dbReference type="PROSITE" id="PS50882">
    <property type="entry name" value="YTH"/>
    <property type="match status" value="1"/>
</dbReference>
<feature type="coiled-coil region" evidence="1">
    <location>
        <begin position="178"/>
        <end position="264"/>
    </location>
</feature>
<keyword evidence="4" id="KW-1185">Reference proteome</keyword>
<dbReference type="InterPro" id="IPR007275">
    <property type="entry name" value="YTH_domain"/>
</dbReference>
<evidence type="ECO:0000313" key="3">
    <source>
        <dbReference type="EMBL" id="CAD8059381.1"/>
    </source>
</evidence>
<accession>A0A8S1KYE6</accession>
<dbReference type="AlphaFoldDB" id="A0A8S1KYE6"/>
<evidence type="ECO:0000259" key="2">
    <source>
        <dbReference type="PROSITE" id="PS50882"/>
    </source>
</evidence>
<keyword evidence="1" id="KW-0175">Coiled coil</keyword>
<gene>
    <name evidence="3" type="ORF">PSON_ATCC_30995.1.T0130204</name>
</gene>
<evidence type="ECO:0000313" key="4">
    <source>
        <dbReference type="Proteomes" id="UP000692954"/>
    </source>
</evidence>
<organism evidence="3 4">
    <name type="scientific">Paramecium sonneborni</name>
    <dbReference type="NCBI Taxonomy" id="65129"/>
    <lineage>
        <taxon>Eukaryota</taxon>
        <taxon>Sar</taxon>
        <taxon>Alveolata</taxon>
        <taxon>Ciliophora</taxon>
        <taxon>Intramacronucleata</taxon>
        <taxon>Oligohymenophorea</taxon>
        <taxon>Peniculida</taxon>
        <taxon>Parameciidae</taxon>
        <taxon>Paramecium</taxon>
    </lineage>
</organism>
<evidence type="ECO:0000256" key="1">
    <source>
        <dbReference type="SAM" id="Coils"/>
    </source>
</evidence>
<dbReference type="Proteomes" id="UP000692954">
    <property type="component" value="Unassembled WGS sequence"/>
</dbReference>
<reference evidence="3" key="1">
    <citation type="submission" date="2021-01" db="EMBL/GenBank/DDBJ databases">
        <authorList>
            <consortium name="Genoscope - CEA"/>
            <person name="William W."/>
        </authorList>
    </citation>
    <scope>NUCLEOTIDE SEQUENCE</scope>
</reference>
<comment type="caution">
    <text evidence="3">The sequence shown here is derived from an EMBL/GenBank/DDBJ whole genome shotgun (WGS) entry which is preliminary data.</text>
</comment>
<sequence>MNNQQEPYVRNKRDLKVPYISCQDYTNLEQASKLIPALKQINQSERHLADAVNAYTYIIRSNNDDDIHKSIKYGIWTSSKENNEKLNTKYIEAQQEGIPIYLFFSVVRSGQFVGVQEKHQNFWKEKQKKKMLRFKLYRLIQLKSKNIQIFLKKMEANCEGQQQIQKQCKEWEKKYFECNSQLKENKKYAQKLQELNQQLLHKLKQFEFNTELNQQKNVNNEIYEANTNVLIKYEQIIKTQQEQIQQQEDRYIALESKYDKLKENSEQFLFNSRDLKYQYEHMLNTLESIANSY</sequence>
<dbReference type="CDD" id="cd21134">
    <property type="entry name" value="YTH"/>
    <property type="match status" value="1"/>
</dbReference>